<name>A0ABP1RTN2_9HEXA</name>
<comment type="catalytic activity">
    <reaction evidence="1">
        <text>Endonucleolytic cleavage to 5'-phosphomonoester.</text>
        <dbReference type="EC" id="3.1.26.4"/>
    </reaction>
</comment>
<keyword evidence="6" id="KW-0255">Endonuclease</keyword>
<dbReference type="Proteomes" id="UP001642540">
    <property type="component" value="Unassembled WGS sequence"/>
</dbReference>
<sequence>MHRLWHSGAWIDRGDYGYLQRSNHVKANRDMGKKIPLIAWPCDRRVSRPLVEGGFKTVFPSRKVWEQKGSPQHDDSVVVCYTDGSRHDGSTGAAAVISWNGEKTTLRIPLGASATVFQAEVLAIRHAADALRHVPTGTRIVIYSDSKSAIQALKTWNYMTLLVGECFQSLKALATERTLELVWIPAHVGFEGNEEADEVAKEAAGMTVYGPEPIVPVAMASVRSAIRVKAAEQHTDMWRSYNGARQTKELIDVPSMRVSNYLVTLCRQDLRLFTQVITGHSTLRGHLHRMRKADSDVCPFCEVGRETSLHLLGRCDCFLTTRLDVLESQTLSAAEVRVIKPASLLKFIKCSGRFTLDTQ</sequence>
<dbReference type="EMBL" id="CAXLJM020000107">
    <property type="protein sequence ID" value="CAL8135212.1"/>
    <property type="molecule type" value="Genomic_DNA"/>
</dbReference>
<dbReference type="CDD" id="cd09276">
    <property type="entry name" value="Rnase_HI_RT_non_LTR"/>
    <property type="match status" value="1"/>
</dbReference>
<keyword evidence="4" id="KW-0540">Nuclease</keyword>
<protein>
    <recommendedName>
        <fullName evidence="3">ribonuclease H</fullName>
        <ecNumber evidence="3">3.1.26.4</ecNumber>
    </recommendedName>
</protein>
<dbReference type="PANTHER" id="PTHR10642:SF26">
    <property type="entry name" value="RIBONUCLEASE H1"/>
    <property type="match status" value="1"/>
</dbReference>
<dbReference type="InterPro" id="IPR036397">
    <property type="entry name" value="RNaseH_sf"/>
</dbReference>
<evidence type="ECO:0000313" key="10">
    <source>
        <dbReference type="Proteomes" id="UP001642540"/>
    </source>
</evidence>
<gene>
    <name evidence="9" type="ORF">ODALV1_LOCUS25879</name>
</gene>
<dbReference type="InterPro" id="IPR050092">
    <property type="entry name" value="RNase_H"/>
</dbReference>
<proteinExistence type="inferred from homology"/>
<dbReference type="InterPro" id="IPR012337">
    <property type="entry name" value="RNaseH-like_sf"/>
</dbReference>
<dbReference type="InterPro" id="IPR002156">
    <property type="entry name" value="RNaseH_domain"/>
</dbReference>
<feature type="domain" description="RNase H type-1" evidence="8">
    <location>
        <begin position="74"/>
        <end position="205"/>
    </location>
</feature>
<organism evidence="9 10">
    <name type="scientific">Orchesella dallaii</name>
    <dbReference type="NCBI Taxonomy" id="48710"/>
    <lineage>
        <taxon>Eukaryota</taxon>
        <taxon>Metazoa</taxon>
        <taxon>Ecdysozoa</taxon>
        <taxon>Arthropoda</taxon>
        <taxon>Hexapoda</taxon>
        <taxon>Collembola</taxon>
        <taxon>Entomobryomorpha</taxon>
        <taxon>Entomobryoidea</taxon>
        <taxon>Orchesellidae</taxon>
        <taxon>Orchesellinae</taxon>
        <taxon>Orchesella</taxon>
    </lineage>
</organism>
<evidence type="ECO:0000256" key="1">
    <source>
        <dbReference type="ARBA" id="ARBA00000077"/>
    </source>
</evidence>
<dbReference type="Pfam" id="PF00075">
    <property type="entry name" value="RNase_H"/>
    <property type="match status" value="1"/>
</dbReference>
<dbReference type="PROSITE" id="PS50879">
    <property type="entry name" value="RNASE_H_1"/>
    <property type="match status" value="1"/>
</dbReference>
<dbReference type="SUPFAM" id="SSF53098">
    <property type="entry name" value="Ribonuclease H-like"/>
    <property type="match status" value="1"/>
</dbReference>
<comment type="caution">
    <text evidence="9">The sequence shown here is derived from an EMBL/GenBank/DDBJ whole genome shotgun (WGS) entry which is preliminary data.</text>
</comment>
<comment type="similarity">
    <text evidence="2">Belongs to the RNase H family.</text>
</comment>
<reference evidence="9 10" key="1">
    <citation type="submission" date="2024-08" db="EMBL/GenBank/DDBJ databases">
        <authorList>
            <person name="Cucini C."/>
            <person name="Frati F."/>
        </authorList>
    </citation>
    <scope>NUCLEOTIDE SEQUENCE [LARGE SCALE GENOMIC DNA]</scope>
</reference>
<evidence type="ECO:0000256" key="4">
    <source>
        <dbReference type="ARBA" id="ARBA00022722"/>
    </source>
</evidence>
<evidence type="ECO:0000256" key="5">
    <source>
        <dbReference type="ARBA" id="ARBA00022723"/>
    </source>
</evidence>
<evidence type="ECO:0000256" key="3">
    <source>
        <dbReference type="ARBA" id="ARBA00012180"/>
    </source>
</evidence>
<evidence type="ECO:0000259" key="8">
    <source>
        <dbReference type="PROSITE" id="PS50879"/>
    </source>
</evidence>
<evidence type="ECO:0000256" key="7">
    <source>
        <dbReference type="ARBA" id="ARBA00022801"/>
    </source>
</evidence>
<dbReference type="PANTHER" id="PTHR10642">
    <property type="entry name" value="RIBONUCLEASE H1"/>
    <property type="match status" value="1"/>
</dbReference>
<keyword evidence="10" id="KW-1185">Reference proteome</keyword>
<evidence type="ECO:0000256" key="6">
    <source>
        <dbReference type="ARBA" id="ARBA00022759"/>
    </source>
</evidence>
<keyword evidence="5" id="KW-0479">Metal-binding</keyword>
<dbReference type="EC" id="3.1.26.4" evidence="3"/>
<evidence type="ECO:0000256" key="2">
    <source>
        <dbReference type="ARBA" id="ARBA00005300"/>
    </source>
</evidence>
<accession>A0ABP1RTN2</accession>
<keyword evidence="7" id="KW-0378">Hydrolase</keyword>
<dbReference type="Gene3D" id="3.30.420.10">
    <property type="entry name" value="Ribonuclease H-like superfamily/Ribonuclease H"/>
    <property type="match status" value="1"/>
</dbReference>
<evidence type="ECO:0000313" key="9">
    <source>
        <dbReference type="EMBL" id="CAL8135212.1"/>
    </source>
</evidence>